<evidence type="ECO:0000313" key="1">
    <source>
        <dbReference type="EMBL" id="EGY80818.1"/>
    </source>
</evidence>
<dbReference type="HOGENOM" id="CLU_3255512_0_0_9"/>
<comment type="caution">
    <text evidence="1">The sequence shown here is derived from an EMBL/GenBank/DDBJ whole genome shotgun (WGS) entry which is preliminary data.</text>
</comment>
<proteinExistence type="predicted"/>
<keyword evidence="2" id="KW-1185">Reference proteome</keyword>
<dbReference type="EMBL" id="AGBB01000003">
    <property type="protein sequence ID" value="EGY80818.1"/>
    <property type="molecule type" value="Genomic_DNA"/>
</dbReference>
<reference evidence="1 2" key="1">
    <citation type="submission" date="2011-06" db="EMBL/GenBank/DDBJ databases">
        <authorList>
            <person name="Muzny D."/>
            <person name="Qin X."/>
            <person name="Deng J."/>
            <person name="Jiang H."/>
            <person name="Liu Y."/>
            <person name="Qu J."/>
            <person name="Song X.-Z."/>
            <person name="Zhang L."/>
            <person name="Thornton R."/>
            <person name="Coyle M."/>
            <person name="Francisco L."/>
            <person name="Jackson L."/>
            <person name="Javaid M."/>
            <person name="Korchina V."/>
            <person name="Kovar C."/>
            <person name="Mata R."/>
            <person name="Mathew T."/>
            <person name="Ngo R."/>
            <person name="Nguyen L."/>
            <person name="Nguyen N."/>
            <person name="Okwuonu G."/>
            <person name="Ongeri F."/>
            <person name="Pham C."/>
            <person name="Simmons D."/>
            <person name="Wilczek-Boney K."/>
            <person name="Hale W."/>
            <person name="Jakkamsetti A."/>
            <person name="Pham P."/>
            <person name="Ruth R."/>
            <person name="San Lucas F."/>
            <person name="Warren J."/>
            <person name="Zhang J."/>
            <person name="Zhao Z."/>
            <person name="Zhou C."/>
            <person name="Zhu D."/>
            <person name="Lee S."/>
            <person name="Bess C."/>
            <person name="Blankenburg K."/>
            <person name="Forbes L."/>
            <person name="Fu Q."/>
            <person name="Gubbala S."/>
            <person name="Hirani K."/>
            <person name="Jayaseelan J.C."/>
            <person name="Lara F."/>
            <person name="Munidasa M."/>
            <person name="Palculict T."/>
            <person name="Patil S."/>
            <person name="Pu L.-L."/>
            <person name="Saada N."/>
            <person name="Tang L."/>
            <person name="Weissenberger G."/>
            <person name="Zhu Y."/>
            <person name="Hemphill L."/>
            <person name="Shang Y."/>
            <person name="Youmans B."/>
            <person name="Ayvaz T."/>
            <person name="Ross M."/>
            <person name="Santibanez J."/>
            <person name="Aqrawi P."/>
            <person name="Gross S."/>
            <person name="Joshi V."/>
            <person name="Fowler G."/>
            <person name="Nazareth L."/>
            <person name="Reid J."/>
            <person name="Worley K."/>
            <person name="Petrosino J."/>
            <person name="Highlander S."/>
            <person name="Gibbs R."/>
        </authorList>
    </citation>
    <scope>NUCLEOTIDE SEQUENCE [LARGE SCALE GENOMIC DNA]</scope>
    <source>
        <strain evidence="1 2">ATCC 29427</strain>
    </source>
</reference>
<dbReference type="Proteomes" id="UP000003422">
    <property type="component" value="Unassembled WGS sequence"/>
</dbReference>
<gene>
    <name evidence="1" type="ORF">HMPREF9129_0055</name>
</gene>
<evidence type="ECO:0000313" key="2">
    <source>
        <dbReference type="Proteomes" id="UP000003422"/>
    </source>
</evidence>
<protein>
    <submittedName>
        <fullName evidence="1">Uncharacterized protein</fullName>
    </submittedName>
</protein>
<accession>G4D0X5</accession>
<name>G4D0X5_9FIRM</name>
<organism evidence="1 2">
    <name type="scientific">Peptoniphilus indolicus ATCC 29427</name>
    <dbReference type="NCBI Taxonomy" id="997350"/>
    <lineage>
        <taxon>Bacteria</taxon>
        <taxon>Bacillati</taxon>
        <taxon>Bacillota</taxon>
        <taxon>Tissierellia</taxon>
        <taxon>Tissierellales</taxon>
        <taxon>Peptoniphilaceae</taxon>
        <taxon>Peptoniphilus</taxon>
    </lineage>
</organism>
<dbReference type="AlphaFoldDB" id="G4D0X5"/>
<sequence length="42" mass="5069">MGDFFIINFKKILKKCKCKQKIHKNMLKFNEEGVYEKVYNGI</sequence>